<dbReference type="Gene3D" id="1.25.40.20">
    <property type="entry name" value="Ankyrin repeat-containing domain"/>
    <property type="match status" value="1"/>
</dbReference>
<evidence type="ECO:0000313" key="5">
    <source>
        <dbReference type="Proteomes" id="UP000249363"/>
    </source>
</evidence>
<dbReference type="Pfam" id="PF00023">
    <property type="entry name" value="Ank"/>
    <property type="match status" value="1"/>
</dbReference>
<evidence type="ECO:0000256" key="1">
    <source>
        <dbReference type="ARBA" id="ARBA00022737"/>
    </source>
</evidence>
<dbReference type="Proteomes" id="UP000249363">
    <property type="component" value="Unassembled WGS sequence"/>
</dbReference>
<dbReference type="PANTHER" id="PTHR46082:SF11">
    <property type="entry name" value="AAA+ ATPASE DOMAIN-CONTAINING PROTEIN-RELATED"/>
    <property type="match status" value="1"/>
</dbReference>
<sequence>MSAARLMIVSSSSTMAAPQHDVSKYTIGWLCALSIELAASQLVLDRIHQGHWADPAEGMQYTLGSIGSHNVVIGCLPAGEKGIGAAATIAARMRGRFPNMKFGLMVGIGGGIPDKIDVRLGDVVVSEPIDSSPSVVQYDMGRDTPRGFVRTGFLNAPPQILRQALTKLQARHICDTHNMPKYIAVLEQKKNFKRPPPESDILFKSTYDHDPDETTCKNCDKSKIQPREPRETRDNNEVVVHYGTIASGNQVIKNARTRERLSKEPGKVLCFDMEAAGLMNNFDCLIIRGIADYADSHKNDRWQPYAAAVAAAFAKDLLVDIPPITSPNISSLSNSFKLLLEVFGLMEYAFADIVYALANVGRDLPQFKGYVKLFNRNEEAKDVLGLFYREIVDLHLVILRTFKKKNTKLIFQSYWPRTKEMIDFFKENMGRYKNLLNEHVTTDQINQEYDARQSAYDAMQDGDKLDGYKDYETARNYIAPRFYEEELEKFHRGINPESGSWLHENDDFKRWLDTDDLAMRTLWFQGIPGAGKTVLVANSINRMRQTNAQLLFAFLTFDDEEQDHAVKVLQSLMCQMTNRNPHMWPIVHERYIMDAGKLKSNLPYLEDLFIELVRDAEHTFIIIDGVDEVDQLQRVLLLKSLMRVKESCQNVKLLISSRLETDIARVLEKTAVAIRVDHKNAEDIETYVHHEVDEWLPRLVGYGASESTSSQIKTALGRLKEKANGMFLYVKLVMHIVKIQDNLEDIRTETENIPSGLEQAYGRILQGIEKRERKDGLAAITILQWIGCATHPLRVQELLQILAIQQPGSDNFLKGRWVFRNIQETCGPFIEIEKGIVRFVHFTAREYLFGDQSKYFIRAPDTHWLIALTCLNYLCFKSLNDIFFQDTNGEEIKREILEGNFIIFHYAATQWIHHVKKCAKELRPDYLQSLCETINEFYALRCNQLSNYITPQRSACIDFVSFAKWPDVQRFLALVQDFQYKLEIGHLHTDDKESIWTDKDPTKISAALVQLREKIEALLCQGHNHLPNYNFANFTALALRRAENETCISRSPAKLARHCEQTHPPQRRIESRVVNAESIQKIPENDVRALVDDAVRRNDATTVSYLLGKFEYPPDYYDILQRLAATHASGEMVKCILDQAQNIKKGLDIEKMVCIAIDGENVSALQYLVVRANEKMSQKHYNTHERTEIFTERVRRAFNNCNADIMKVLINDGGVVLPSTCPKDIFNELIQSKRDDTEKLHRLRSMKKYVIWPEAYTNAVYWAALKGSVIVVQVCLDCGGSANAKYEPNRRKRSPTTALYRCVRRGTDRHAEVVKLLLKNGADPNAEGITRLKGMANIERYFGMSWEDLVIQIQGHTVTQITS</sequence>
<dbReference type="RefSeq" id="XP_040732507.1">
    <property type="nucleotide sequence ID" value="XM_040876323.1"/>
</dbReference>
<dbReference type="SUPFAM" id="SSF53167">
    <property type="entry name" value="Purine and uridine phosphorylases"/>
    <property type="match status" value="1"/>
</dbReference>
<dbReference type="InterPro" id="IPR027417">
    <property type="entry name" value="P-loop_NTPase"/>
</dbReference>
<evidence type="ECO:0000313" key="4">
    <source>
        <dbReference type="EMBL" id="RAO67991.1"/>
    </source>
</evidence>
<keyword evidence="5" id="KW-1185">Reference proteome</keyword>
<dbReference type="GO" id="GO:0009116">
    <property type="term" value="P:nucleoside metabolic process"/>
    <property type="evidence" value="ECO:0007669"/>
    <property type="project" value="InterPro"/>
</dbReference>
<dbReference type="Pfam" id="PF22939">
    <property type="entry name" value="WHD_GPIID"/>
    <property type="match status" value="1"/>
</dbReference>
<dbReference type="InterPro" id="IPR035994">
    <property type="entry name" value="Nucleoside_phosphorylase_sf"/>
</dbReference>
<dbReference type="InterPro" id="IPR002110">
    <property type="entry name" value="Ankyrin_rpt"/>
</dbReference>
<organism evidence="4 5">
    <name type="scientific">Talaromyces amestolkiae</name>
    <dbReference type="NCBI Taxonomy" id="1196081"/>
    <lineage>
        <taxon>Eukaryota</taxon>
        <taxon>Fungi</taxon>
        <taxon>Dikarya</taxon>
        <taxon>Ascomycota</taxon>
        <taxon>Pezizomycotina</taxon>
        <taxon>Eurotiomycetes</taxon>
        <taxon>Eurotiomycetidae</taxon>
        <taxon>Eurotiales</taxon>
        <taxon>Trichocomaceae</taxon>
        <taxon>Talaromyces</taxon>
        <taxon>Talaromyces sect. Talaromyces</taxon>
    </lineage>
</organism>
<dbReference type="Gene3D" id="3.40.50.1580">
    <property type="entry name" value="Nucleoside phosphorylase domain"/>
    <property type="match status" value="1"/>
</dbReference>
<dbReference type="Pfam" id="PF24883">
    <property type="entry name" value="NPHP3_N"/>
    <property type="match status" value="1"/>
</dbReference>
<accession>A0A364KWX1</accession>
<dbReference type="PROSITE" id="PS50088">
    <property type="entry name" value="ANK_REPEAT"/>
    <property type="match status" value="1"/>
</dbReference>
<dbReference type="InterPro" id="IPR007111">
    <property type="entry name" value="NACHT_NTPase"/>
</dbReference>
<evidence type="ECO:0000256" key="2">
    <source>
        <dbReference type="PROSITE-ProRule" id="PRU00023"/>
    </source>
</evidence>
<dbReference type="PROSITE" id="PS50837">
    <property type="entry name" value="NACHT"/>
    <property type="match status" value="1"/>
</dbReference>
<dbReference type="GO" id="GO:0003824">
    <property type="term" value="F:catalytic activity"/>
    <property type="evidence" value="ECO:0007669"/>
    <property type="project" value="InterPro"/>
</dbReference>
<dbReference type="InterPro" id="IPR053137">
    <property type="entry name" value="NLR-like"/>
</dbReference>
<proteinExistence type="predicted"/>
<name>A0A364KWX1_TALAM</name>
<dbReference type="InterPro" id="IPR036770">
    <property type="entry name" value="Ankyrin_rpt-contain_sf"/>
</dbReference>
<protein>
    <recommendedName>
        <fullName evidence="3">NACHT domain-containing protein</fullName>
    </recommendedName>
</protein>
<feature type="domain" description="NACHT" evidence="3">
    <location>
        <begin position="520"/>
        <end position="658"/>
    </location>
</feature>
<dbReference type="GeneID" id="63793219"/>
<dbReference type="Gene3D" id="3.40.50.300">
    <property type="entry name" value="P-loop containing nucleotide triphosphate hydrolases"/>
    <property type="match status" value="1"/>
</dbReference>
<dbReference type="PANTHER" id="PTHR46082">
    <property type="entry name" value="ATP/GTP-BINDING PROTEIN-RELATED"/>
    <property type="match status" value="1"/>
</dbReference>
<feature type="repeat" description="ANK" evidence="2">
    <location>
        <begin position="1294"/>
        <end position="1329"/>
    </location>
</feature>
<dbReference type="InterPro" id="IPR056884">
    <property type="entry name" value="NPHP3-like_N"/>
</dbReference>
<dbReference type="InterPro" id="IPR054471">
    <property type="entry name" value="GPIID_WHD"/>
</dbReference>
<dbReference type="SUPFAM" id="SSF52540">
    <property type="entry name" value="P-loop containing nucleoside triphosphate hydrolases"/>
    <property type="match status" value="1"/>
</dbReference>
<evidence type="ECO:0000259" key="3">
    <source>
        <dbReference type="PROSITE" id="PS50837"/>
    </source>
</evidence>
<keyword evidence="1" id="KW-0677">Repeat</keyword>
<keyword evidence="2" id="KW-0040">ANK repeat</keyword>
<dbReference type="SMART" id="SM00248">
    <property type="entry name" value="ANK"/>
    <property type="match status" value="3"/>
</dbReference>
<dbReference type="SUPFAM" id="SSF48403">
    <property type="entry name" value="Ankyrin repeat"/>
    <property type="match status" value="1"/>
</dbReference>
<dbReference type="OrthoDB" id="21416at2759"/>
<dbReference type="STRING" id="1196081.A0A364KWX1"/>
<gene>
    <name evidence="4" type="ORF">BHQ10_004003</name>
</gene>
<reference evidence="4 5" key="1">
    <citation type="journal article" date="2017" name="Biotechnol. Biofuels">
        <title>Differential beta-glucosidase expression as a function of carbon source availability in Talaromyces amestolkiae: a genomic and proteomic approach.</title>
        <authorList>
            <person name="de Eugenio L.I."/>
            <person name="Mendez-Liter J.A."/>
            <person name="Nieto-Dominguez M."/>
            <person name="Alonso L."/>
            <person name="Gil-Munoz J."/>
            <person name="Barriuso J."/>
            <person name="Prieto A."/>
            <person name="Martinez M.J."/>
        </authorList>
    </citation>
    <scope>NUCLEOTIDE SEQUENCE [LARGE SCALE GENOMIC DNA]</scope>
    <source>
        <strain evidence="4 5">CIB</strain>
    </source>
</reference>
<comment type="caution">
    <text evidence="4">The sequence shown here is derived from an EMBL/GenBank/DDBJ whole genome shotgun (WGS) entry which is preliminary data.</text>
</comment>
<dbReference type="EMBL" id="MIKG01000006">
    <property type="protein sequence ID" value="RAO67991.1"/>
    <property type="molecule type" value="Genomic_DNA"/>
</dbReference>